<name>A0A2P6QBU5_ROSCH</name>
<dbReference type="Gramene" id="PRQ31642">
    <property type="protein sequence ID" value="PRQ31642"/>
    <property type="gene ID" value="RchiOBHm_Chr5g0037721"/>
</dbReference>
<proteinExistence type="predicted"/>
<evidence type="ECO:0008006" key="4">
    <source>
        <dbReference type="Google" id="ProtNLM"/>
    </source>
</evidence>
<evidence type="ECO:0000256" key="1">
    <source>
        <dbReference type="SAM" id="SignalP"/>
    </source>
</evidence>
<accession>A0A2P6QBU5</accession>
<comment type="caution">
    <text evidence="2">The sequence shown here is derived from an EMBL/GenBank/DDBJ whole genome shotgun (WGS) entry which is preliminary data.</text>
</comment>
<keyword evidence="3" id="KW-1185">Reference proteome</keyword>
<reference evidence="2 3" key="1">
    <citation type="journal article" date="2018" name="Nat. Genet.">
        <title>The Rosa genome provides new insights in the design of modern roses.</title>
        <authorList>
            <person name="Bendahmane M."/>
        </authorList>
    </citation>
    <scope>NUCLEOTIDE SEQUENCE [LARGE SCALE GENOMIC DNA]</scope>
    <source>
        <strain evidence="3">cv. Old Blush</strain>
    </source>
</reference>
<feature type="signal peptide" evidence="1">
    <location>
        <begin position="1"/>
        <end position="21"/>
    </location>
</feature>
<dbReference type="Proteomes" id="UP000238479">
    <property type="component" value="Chromosome 5"/>
</dbReference>
<dbReference type="AlphaFoldDB" id="A0A2P6QBU5"/>
<evidence type="ECO:0000313" key="3">
    <source>
        <dbReference type="Proteomes" id="UP000238479"/>
    </source>
</evidence>
<sequence>MGTRLLKFCLAVSFFSPKTAASGTVLLPRRVCPYLVRTLKTRLAIPLVTSSLYSQRCRWLLMFLGWVGIDPRLCSWISTMMVSVVYYSGARVGGDVALTALLGLGGSFLV</sequence>
<gene>
    <name evidence="2" type="ORF">RchiOBHm_Chr5g0037721</name>
</gene>
<protein>
    <recommendedName>
        <fullName evidence="4">Secreted protein</fullName>
    </recommendedName>
</protein>
<dbReference type="EMBL" id="PDCK01000043">
    <property type="protein sequence ID" value="PRQ31642.1"/>
    <property type="molecule type" value="Genomic_DNA"/>
</dbReference>
<keyword evidence="1" id="KW-0732">Signal</keyword>
<organism evidence="2 3">
    <name type="scientific">Rosa chinensis</name>
    <name type="common">China rose</name>
    <dbReference type="NCBI Taxonomy" id="74649"/>
    <lineage>
        <taxon>Eukaryota</taxon>
        <taxon>Viridiplantae</taxon>
        <taxon>Streptophyta</taxon>
        <taxon>Embryophyta</taxon>
        <taxon>Tracheophyta</taxon>
        <taxon>Spermatophyta</taxon>
        <taxon>Magnoliopsida</taxon>
        <taxon>eudicotyledons</taxon>
        <taxon>Gunneridae</taxon>
        <taxon>Pentapetalae</taxon>
        <taxon>rosids</taxon>
        <taxon>fabids</taxon>
        <taxon>Rosales</taxon>
        <taxon>Rosaceae</taxon>
        <taxon>Rosoideae</taxon>
        <taxon>Rosoideae incertae sedis</taxon>
        <taxon>Rosa</taxon>
    </lineage>
</organism>
<evidence type="ECO:0000313" key="2">
    <source>
        <dbReference type="EMBL" id="PRQ31642.1"/>
    </source>
</evidence>
<feature type="chain" id="PRO_5015181486" description="Secreted protein" evidence="1">
    <location>
        <begin position="22"/>
        <end position="110"/>
    </location>
</feature>